<evidence type="ECO:0000256" key="1">
    <source>
        <dbReference type="ARBA" id="ARBA00022705"/>
    </source>
</evidence>
<dbReference type="Gene3D" id="3.40.50.300">
    <property type="entry name" value="P-loop containing nucleotide triphosphate hydrolases"/>
    <property type="match status" value="1"/>
</dbReference>
<evidence type="ECO:0000313" key="6">
    <source>
        <dbReference type="Proteomes" id="UP000095347"/>
    </source>
</evidence>
<keyword evidence="1" id="KW-0235">DNA replication</keyword>
<evidence type="ECO:0000256" key="3">
    <source>
        <dbReference type="ARBA" id="ARBA00022840"/>
    </source>
</evidence>
<proteinExistence type="predicted"/>
<evidence type="ECO:0000313" key="5">
    <source>
        <dbReference type="EMBL" id="OEJ65193.1"/>
    </source>
</evidence>
<dbReference type="Pfam" id="PF00004">
    <property type="entry name" value="AAA"/>
    <property type="match status" value="1"/>
</dbReference>
<dbReference type="Gene3D" id="1.10.8.60">
    <property type="match status" value="1"/>
</dbReference>
<comment type="caution">
    <text evidence="5">The sequence shown here is derived from an EMBL/GenBank/DDBJ whole genome shotgun (WGS) entry which is preliminary data.</text>
</comment>
<dbReference type="AlphaFoldDB" id="A0A1E5Q507"/>
<feature type="domain" description="AAA+ ATPase" evidence="4">
    <location>
        <begin position="33"/>
        <end position="160"/>
    </location>
</feature>
<sequence>MKFETKYAPKTLSEVVYPSTRIEKVIKSMVPKMDKNLILYGNAGTGKTTCAKLIPIEALRVIQNDVNATDAETLNYTGDELNAQGMNNLSNAVSLVCLSNLGKHVVLIDEADRMTATAMDNLKIVMEKAGDRATWIMCTNRFDKISSPVQSRCIELKFTHFNTAGMIKRATQIFANENIKVKSDTVQQLVKSAKGDLRKLNQFLQEVVEG</sequence>
<dbReference type="STRING" id="28181.BEN30_15080"/>
<dbReference type="PANTHER" id="PTHR11669:SF20">
    <property type="entry name" value="REPLICATION FACTOR C SUBUNIT 4"/>
    <property type="match status" value="1"/>
</dbReference>
<dbReference type="GO" id="GO:0006261">
    <property type="term" value="P:DNA-templated DNA replication"/>
    <property type="evidence" value="ECO:0007669"/>
    <property type="project" value="TreeGrafter"/>
</dbReference>
<dbReference type="PANTHER" id="PTHR11669">
    <property type="entry name" value="REPLICATION FACTOR C / DNA POLYMERASE III GAMMA-TAU SUBUNIT"/>
    <property type="match status" value="1"/>
</dbReference>
<keyword evidence="2" id="KW-0547">Nucleotide-binding</keyword>
<dbReference type="InterPro" id="IPR027417">
    <property type="entry name" value="P-loop_NTPase"/>
</dbReference>
<keyword evidence="6" id="KW-1185">Reference proteome</keyword>
<protein>
    <recommendedName>
        <fullName evidence="4">AAA+ ATPase domain-containing protein</fullName>
    </recommendedName>
</protein>
<dbReference type="RefSeq" id="WP_069958902.1">
    <property type="nucleotide sequence ID" value="NZ_MCGG01000054.1"/>
</dbReference>
<dbReference type="InterPro" id="IPR003593">
    <property type="entry name" value="AAA+_ATPase"/>
</dbReference>
<gene>
    <name evidence="5" type="ORF">BEN30_15080</name>
</gene>
<dbReference type="EMBL" id="MCGG01000054">
    <property type="protein sequence ID" value="OEJ65193.1"/>
    <property type="molecule type" value="Genomic_DNA"/>
</dbReference>
<dbReference type="GO" id="GO:0016887">
    <property type="term" value="F:ATP hydrolysis activity"/>
    <property type="evidence" value="ECO:0007669"/>
    <property type="project" value="InterPro"/>
</dbReference>
<dbReference type="GO" id="GO:0006281">
    <property type="term" value="P:DNA repair"/>
    <property type="evidence" value="ECO:0007669"/>
    <property type="project" value="TreeGrafter"/>
</dbReference>
<dbReference type="CDD" id="cd00009">
    <property type="entry name" value="AAA"/>
    <property type="match status" value="1"/>
</dbReference>
<dbReference type="InterPro" id="IPR050238">
    <property type="entry name" value="DNA_Rep/Repair_Clamp_Loader"/>
</dbReference>
<dbReference type="GO" id="GO:0003689">
    <property type="term" value="F:DNA clamp loader activity"/>
    <property type="evidence" value="ECO:0007669"/>
    <property type="project" value="TreeGrafter"/>
</dbReference>
<dbReference type="Proteomes" id="UP000095347">
    <property type="component" value="Unassembled WGS sequence"/>
</dbReference>
<evidence type="ECO:0000259" key="4">
    <source>
        <dbReference type="SMART" id="SM00382"/>
    </source>
</evidence>
<dbReference type="GO" id="GO:0005524">
    <property type="term" value="F:ATP binding"/>
    <property type="evidence" value="ECO:0007669"/>
    <property type="project" value="UniProtKB-KW"/>
</dbReference>
<dbReference type="SUPFAM" id="SSF52540">
    <property type="entry name" value="P-loop containing nucleoside triphosphate hydrolases"/>
    <property type="match status" value="1"/>
</dbReference>
<evidence type="ECO:0000256" key="2">
    <source>
        <dbReference type="ARBA" id="ARBA00022741"/>
    </source>
</evidence>
<keyword evidence="3" id="KW-0067">ATP-binding</keyword>
<accession>A0A1E5Q507</accession>
<dbReference type="SMART" id="SM00382">
    <property type="entry name" value="AAA"/>
    <property type="match status" value="1"/>
</dbReference>
<organism evidence="5 6">
    <name type="scientific">Magnetovibrio blakemorei</name>
    <dbReference type="NCBI Taxonomy" id="28181"/>
    <lineage>
        <taxon>Bacteria</taxon>
        <taxon>Pseudomonadati</taxon>
        <taxon>Pseudomonadota</taxon>
        <taxon>Alphaproteobacteria</taxon>
        <taxon>Rhodospirillales</taxon>
        <taxon>Magnetovibrionaceae</taxon>
        <taxon>Magnetovibrio</taxon>
    </lineage>
</organism>
<name>A0A1E5Q507_9PROT</name>
<dbReference type="InterPro" id="IPR003959">
    <property type="entry name" value="ATPase_AAA_core"/>
</dbReference>
<dbReference type="OrthoDB" id="7344521at2"/>
<reference evidence="6" key="1">
    <citation type="submission" date="2016-07" db="EMBL/GenBank/DDBJ databases">
        <authorList>
            <person name="Florea S."/>
            <person name="Webb J.S."/>
            <person name="Jaromczyk J."/>
            <person name="Schardl C.L."/>
        </authorList>
    </citation>
    <scope>NUCLEOTIDE SEQUENCE [LARGE SCALE GENOMIC DNA]</scope>
    <source>
        <strain evidence="6">MV-1</strain>
    </source>
</reference>